<dbReference type="Gene3D" id="3.40.50.150">
    <property type="entry name" value="Vaccinia Virus protein VP39"/>
    <property type="match status" value="1"/>
</dbReference>
<dbReference type="Proteomes" id="UP000034063">
    <property type="component" value="Unassembled WGS sequence"/>
</dbReference>
<protein>
    <submittedName>
        <fullName evidence="2">Uncharacterized protein</fullName>
    </submittedName>
</protein>
<feature type="compositionally biased region" description="Polar residues" evidence="1">
    <location>
        <begin position="129"/>
        <end position="142"/>
    </location>
</feature>
<dbReference type="PANTHER" id="PTHR43042">
    <property type="entry name" value="SAM-DEPENDENT METHYLTRANSFERASE"/>
    <property type="match status" value="1"/>
</dbReference>
<accession>A0A0G1HL47</accession>
<evidence type="ECO:0000313" key="3">
    <source>
        <dbReference type="Proteomes" id="UP000034063"/>
    </source>
</evidence>
<name>A0A0G1HL47_9BACT</name>
<sequence length="316" mass="35868">MNTIRIEYPEHLPDYELVDSGNGEKLEKFSGYTIIRPDPRALWQKSQKNEVWSRANAKFERTGSEGGLWNIAAPPPQPWYFRYKKCAFLLKPTDFKHVGVFPEQAVNWDWMTTQINRCHPSPPAGGEGSQPTIKTPRDSGSTGRNDIHILNLFAYTGTATVIAAKQGAFVTHVDSVKSTISWAHENCILSNVPSDRVRWIEEDAYTFVLREGKREKTYDGIIMDPPRFGRGSRGEVWKLEEDLPKLLTACKQILVPHPLFILINAYTADISSIVLQHMMEDLMKDKKGTMMFGELATKESASGRLLPQGIFARWQQ</sequence>
<organism evidence="2 3">
    <name type="scientific">Candidatus Gottesmanbacteria bacterium GW2011_GWA2_44_17</name>
    <dbReference type="NCBI Taxonomy" id="1618444"/>
    <lineage>
        <taxon>Bacteria</taxon>
        <taxon>Candidatus Gottesmaniibacteriota</taxon>
    </lineage>
</organism>
<evidence type="ECO:0000313" key="2">
    <source>
        <dbReference type="EMBL" id="KKT47916.1"/>
    </source>
</evidence>
<feature type="region of interest" description="Disordered" evidence="1">
    <location>
        <begin position="118"/>
        <end position="142"/>
    </location>
</feature>
<dbReference type="PANTHER" id="PTHR43042:SF2">
    <property type="entry name" value="SAM-DEPENDENT METHYLTRANSFERASE"/>
    <property type="match status" value="1"/>
</dbReference>
<comment type="caution">
    <text evidence="2">The sequence shown here is derived from an EMBL/GenBank/DDBJ whole genome shotgun (WGS) entry which is preliminary data.</text>
</comment>
<reference evidence="2 3" key="1">
    <citation type="journal article" date="2015" name="Nature">
        <title>rRNA introns, odd ribosomes, and small enigmatic genomes across a large radiation of phyla.</title>
        <authorList>
            <person name="Brown C.T."/>
            <person name="Hug L.A."/>
            <person name="Thomas B.C."/>
            <person name="Sharon I."/>
            <person name="Castelle C.J."/>
            <person name="Singh A."/>
            <person name="Wilkins M.J."/>
            <person name="Williams K.H."/>
            <person name="Banfield J.F."/>
        </authorList>
    </citation>
    <scope>NUCLEOTIDE SEQUENCE [LARGE SCALE GENOMIC DNA]</scope>
</reference>
<dbReference type="GO" id="GO:0008168">
    <property type="term" value="F:methyltransferase activity"/>
    <property type="evidence" value="ECO:0007669"/>
    <property type="project" value="UniProtKB-KW"/>
</dbReference>
<dbReference type="PATRIC" id="fig|1618444.3.peg.55"/>
<gene>
    <name evidence="2" type="ORF">UW37_C0002G0011</name>
</gene>
<dbReference type="AlphaFoldDB" id="A0A0G1HL47"/>
<dbReference type="InterPro" id="IPR013780">
    <property type="entry name" value="Glyco_hydro_b"/>
</dbReference>
<dbReference type="InterPro" id="IPR029063">
    <property type="entry name" value="SAM-dependent_MTases_sf"/>
</dbReference>
<dbReference type="EMBL" id="LCIB01000002">
    <property type="protein sequence ID" value="KKT47916.1"/>
    <property type="molecule type" value="Genomic_DNA"/>
</dbReference>
<dbReference type="GO" id="GO:0032259">
    <property type="term" value="P:methylation"/>
    <property type="evidence" value="ECO:0007669"/>
    <property type="project" value="UniProtKB-KW"/>
</dbReference>
<dbReference type="SUPFAM" id="SSF53335">
    <property type="entry name" value="S-adenosyl-L-methionine-dependent methyltransferases"/>
    <property type="match status" value="1"/>
</dbReference>
<dbReference type="CDD" id="cd02440">
    <property type="entry name" value="AdoMet_MTases"/>
    <property type="match status" value="1"/>
</dbReference>
<evidence type="ECO:0000256" key="1">
    <source>
        <dbReference type="SAM" id="MobiDB-lite"/>
    </source>
</evidence>
<dbReference type="Gene3D" id="2.60.40.1180">
    <property type="entry name" value="Golgi alpha-mannosidase II"/>
    <property type="match status" value="1"/>
</dbReference>
<proteinExistence type="predicted"/>